<evidence type="ECO:0000256" key="3">
    <source>
        <dbReference type="SAM" id="SignalP"/>
    </source>
</evidence>
<dbReference type="Gene3D" id="2.160.20.10">
    <property type="entry name" value="Single-stranded right-handed beta-helix, Pectin lyase-like"/>
    <property type="match status" value="1"/>
</dbReference>
<dbReference type="InterPro" id="IPR006626">
    <property type="entry name" value="PbH1"/>
</dbReference>
<feature type="chain" id="PRO_5021482300" description="Right handed beta helix domain-containing protein" evidence="3">
    <location>
        <begin position="34"/>
        <end position="844"/>
    </location>
</feature>
<keyword evidence="6" id="KW-1185">Reference proteome</keyword>
<dbReference type="SMART" id="SM00710">
    <property type="entry name" value="PbH1"/>
    <property type="match status" value="8"/>
</dbReference>
<name>A0A4Y3WK37_9PSEU</name>
<reference evidence="5 6" key="1">
    <citation type="submission" date="2019-06" db="EMBL/GenBank/DDBJ databases">
        <title>Whole genome shotgun sequence of Pseudonocardia hydrocarbonoxydans NBRC 14498.</title>
        <authorList>
            <person name="Hosoyama A."/>
            <person name="Uohara A."/>
            <person name="Ohji S."/>
            <person name="Ichikawa N."/>
        </authorList>
    </citation>
    <scope>NUCLEOTIDE SEQUENCE [LARGE SCALE GENOMIC DNA]</scope>
    <source>
        <strain evidence="5 6">NBRC 14498</strain>
    </source>
</reference>
<gene>
    <name evidence="5" type="ORF">PHY01_14270</name>
</gene>
<accession>A0A4Y3WK37</accession>
<feature type="compositionally biased region" description="Basic and acidic residues" evidence="2">
    <location>
        <begin position="419"/>
        <end position="440"/>
    </location>
</feature>
<dbReference type="Proteomes" id="UP000320338">
    <property type="component" value="Unassembled WGS sequence"/>
</dbReference>
<organism evidence="5 6">
    <name type="scientific">Pseudonocardia hydrocarbonoxydans</name>
    <dbReference type="NCBI Taxonomy" id="76726"/>
    <lineage>
        <taxon>Bacteria</taxon>
        <taxon>Bacillati</taxon>
        <taxon>Actinomycetota</taxon>
        <taxon>Actinomycetes</taxon>
        <taxon>Pseudonocardiales</taxon>
        <taxon>Pseudonocardiaceae</taxon>
        <taxon>Pseudonocardia</taxon>
    </lineage>
</organism>
<sequence>MTRTRTSSRLAVAVATAASVAVAVMAVHGTAGADVPRLLDTAAAPCEPFDTAAEPLVGSAVRARSGTVPSAAPAGLDCVPADDGPTAPARPYFDAADWLWNPVPQDPELDPQSAAMVEQLARGDHIANTGDFAVTLRGVDGITEDTPRFPVSFAQEGSWGPDPFAGETVPIPENTPIAPGSDGHLAVADPISNMVYNLWMAEDGGNTWNAGWGAMTPLDGDGREENGSSTGAGLARYAAVVRAEEIAAGEIPHALFFSTNMAAPDEVRYPATKTDGSNMDGVDTPIPEGARVQLDPSLDLDSLDMTEGERTVARALQTHGAYVGDNGGARMAFLFEYVPDSSVYEDAGLSGDYAPMDGIPWDRLQVLADWNGGQDPDAAPPAAPADDPTADDEPVGDRVARDEPAADAPERGGPAADQPQRDRPAGDRPAADEPADDRPTDVPPMGDRPDRPADDPPSDDPGGDRPGTGTTARSPSGDSPTGTAGPRGPAAGEEPADTGVTLLRDIGEPAEGAAGGSTITVGEGGDHSSIQDAVDAAQPGDTVEIAEGTYEGFSVDGGGTAEGWLTIRAAEGAEVVVEGGGGSDQGLVDINGASYLRMIGLTVRGSGSHGVYGAGTDHVVLRDCRVTGSSDGGIVVLDSTDLLVQGCEVDGNNARGTDASNEAISIVNTDGFEIVDNDVRDNGEEGIDAKYEARNGVIHLNRVEGNRGPNIYVDSARDIEVLENVVTGATETSKSGIGLAVENFSETRRLDNVTIRDNVIEDNAGAGVDFWIEGTGSISGVTIEGNRFSGNGRGAITFNADSFSGENSIIDNLFADGDEPPGERSSFRLTGNSLTEAVGEVLGG</sequence>
<dbReference type="PANTHER" id="PTHR22990">
    <property type="entry name" value="F-BOX ONLY PROTEIN"/>
    <property type="match status" value="1"/>
</dbReference>
<evidence type="ECO:0000259" key="4">
    <source>
        <dbReference type="Pfam" id="PF13229"/>
    </source>
</evidence>
<dbReference type="OrthoDB" id="3575812at2"/>
<feature type="region of interest" description="Disordered" evidence="2">
    <location>
        <begin position="369"/>
        <end position="496"/>
    </location>
</feature>
<feature type="compositionally biased region" description="Low complexity" evidence="2">
    <location>
        <begin position="480"/>
        <end position="493"/>
    </location>
</feature>
<dbReference type="RefSeq" id="WP_141277736.1">
    <property type="nucleotide sequence ID" value="NZ_BAAARZ010000048.1"/>
</dbReference>
<proteinExistence type="predicted"/>
<feature type="region of interest" description="Disordered" evidence="2">
    <location>
        <begin position="271"/>
        <end position="292"/>
    </location>
</feature>
<comment type="caution">
    <text evidence="5">The sequence shown here is derived from an EMBL/GenBank/DDBJ whole genome shotgun (WGS) entry which is preliminary data.</text>
</comment>
<evidence type="ECO:0000313" key="6">
    <source>
        <dbReference type="Proteomes" id="UP000320338"/>
    </source>
</evidence>
<protein>
    <recommendedName>
        <fullName evidence="4">Right handed beta helix domain-containing protein</fullName>
    </recommendedName>
</protein>
<dbReference type="Pfam" id="PF13229">
    <property type="entry name" value="Beta_helix"/>
    <property type="match status" value="1"/>
</dbReference>
<dbReference type="AlphaFoldDB" id="A0A4Y3WK37"/>
<feature type="domain" description="Right handed beta helix" evidence="4">
    <location>
        <begin position="588"/>
        <end position="730"/>
    </location>
</feature>
<feature type="region of interest" description="Disordered" evidence="2">
    <location>
        <begin position="509"/>
        <end position="531"/>
    </location>
</feature>
<dbReference type="EMBL" id="BJNG01000014">
    <property type="protein sequence ID" value="GEC19144.1"/>
    <property type="molecule type" value="Genomic_DNA"/>
</dbReference>
<dbReference type="InterPro" id="IPR012334">
    <property type="entry name" value="Pectin_lyas_fold"/>
</dbReference>
<dbReference type="InterPro" id="IPR051550">
    <property type="entry name" value="SCF-Subunits/Alg-Epimerases"/>
</dbReference>
<dbReference type="InterPro" id="IPR039448">
    <property type="entry name" value="Beta_helix"/>
</dbReference>
<dbReference type="InterPro" id="IPR011050">
    <property type="entry name" value="Pectin_lyase_fold/virulence"/>
</dbReference>
<feature type="signal peptide" evidence="3">
    <location>
        <begin position="1"/>
        <end position="33"/>
    </location>
</feature>
<keyword evidence="1" id="KW-0677">Repeat</keyword>
<evidence type="ECO:0000256" key="2">
    <source>
        <dbReference type="SAM" id="MobiDB-lite"/>
    </source>
</evidence>
<evidence type="ECO:0000313" key="5">
    <source>
        <dbReference type="EMBL" id="GEC19144.1"/>
    </source>
</evidence>
<dbReference type="SUPFAM" id="SSF51126">
    <property type="entry name" value="Pectin lyase-like"/>
    <property type="match status" value="1"/>
</dbReference>
<evidence type="ECO:0000256" key="1">
    <source>
        <dbReference type="ARBA" id="ARBA00022737"/>
    </source>
</evidence>
<dbReference type="PANTHER" id="PTHR22990:SF15">
    <property type="entry name" value="F-BOX ONLY PROTEIN 10"/>
    <property type="match status" value="1"/>
</dbReference>
<keyword evidence="3" id="KW-0732">Signal</keyword>
<feature type="compositionally biased region" description="Basic and acidic residues" evidence="2">
    <location>
        <begin position="395"/>
        <end position="410"/>
    </location>
</feature>